<gene>
    <name evidence="1" type="ORF">BN59_00565</name>
</gene>
<dbReference type="EMBL" id="CCSB01000001">
    <property type="protein sequence ID" value="CDZ76298.1"/>
    <property type="molecule type" value="Genomic_DNA"/>
</dbReference>
<proteinExistence type="predicted"/>
<dbReference type="eggNOG" id="ENOG5031F09">
    <property type="taxonomic scope" value="Bacteria"/>
</dbReference>
<evidence type="ECO:0000313" key="2">
    <source>
        <dbReference type="Proteomes" id="UP000044071"/>
    </source>
</evidence>
<organism evidence="1 2">
    <name type="scientific">Legionella massiliensis</name>
    <dbReference type="NCBI Taxonomy" id="1034943"/>
    <lineage>
        <taxon>Bacteria</taxon>
        <taxon>Pseudomonadati</taxon>
        <taxon>Pseudomonadota</taxon>
        <taxon>Gammaproteobacteria</taxon>
        <taxon>Legionellales</taxon>
        <taxon>Legionellaceae</taxon>
        <taxon>Legionella</taxon>
    </lineage>
</organism>
<sequence length="107" mass="12563">MPEKEGEKSESKWAQKTLTGFLALSIATYSLLRRGSYQIAMRLYPKTGGGGLNLYKKKDNGQLDRRFAIDYHPFWDKTTQQKHWKLHYHRGNTSSEMKKHRPYEGGW</sequence>
<evidence type="ECO:0000313" key="1">
    <source>
        <dbReference type="EMBL" id="CDZ76298.1"/>
    </source>
</evidence>
<dbReference type="OrthoDB" id="5642210at2"/>
<name>A0A078KX72_9GAMM</name>
<protein>
    <submittedName>
        <fullName evidence="1">Uncharacterized protein</fullName>
    </submittedName>
</protein>
<dbReference type="Proteomes" id="UP000044071">
    <property type="component" value="Unassembled WGS sequence"/>
</dbReference>
<keyword evidence="2" id="KW-1185">Reference proteome</keyword>
<reference evidence="1 2" key="1">
    <citation type="submission" date="2014-06" db="EMBL/GenBank/DDBJ databases">
        <authorList>
            <person name="Urmite Genomes Urmite Genomes"/>
        </authorList>
    </citation>
    <scope>NUCLEOTIDE SEQUENCE [LARGE SCALE GENOMIC DNA]</scope>
</reference>
<dbReference type="STRING" id="1034943.BN59_00565"/>
<dbReference type="AlphaFoldDB" id="A0A078KX72"/>
<accession>A0A078KX72</accession>
<dbReference type="RefSeq" id="WP_043872863.1">
    <property type="nucleotide sequence ID" value="NZ_CCVW01000001.1"/>
</dbReference>